<evidence type="ECO:0000256" key="1">
    <source>
        <dbReference type="ARBA" id="ARBA00001957"/>
    </source>
</evidence>
<reference evidence="11" key="1">
    <citation type="journal article" date="2019" name="Int. J. Syst. Evol. Microbiol.">
        <title>The Global Catalogue of Microorganisms (GCM) 10K type strain sequencing project: providing services to taxonomists for standard genome sequencing and annotation.</title>
        <authorList>
            <consortium name="The Broad Institute Genomics Platform"/>
            <consortium name="The Broad Institute Genome Sequencing Center for Infectious Disease"/>
            <person name="Wu L."/>
            <person name="Ma J."/>
        </authorList>
    </citation>
    <scope>NUCLEOTIDE SEQUENCE [LARGE SCALE GENOMIC DNA]</scope>
    <source>
        <strain evidence="11">JCM 10303</strain>
    </source>
</reference>
<dbReference type="PROSITE" id="PS50075">
    <property type="entry name" value="CARRIER"/>
    <property type="match status" value="1"/>
</dbReference>
<name>A0ABP3N596_SACER</name>
<dbReference type="Gene3D" id="3.40.50.1820">
    <property type="entry name" value="alpha/beta hydrolase"/>
    <property type="match status" value="1"/>
</dbReference>
<keyword evidence="6" id="KW-0511">Multifunctional enzyme</keyword>
<dbReference type="Pfam" id="PF00550">
    <property type="entry name" value="PP-binding"/>
    <property type="match status" value="1"/>
</dbReference>
<dbReference type="Pfam" id="PF00975">
    <property type="entry name" value="Thioesterase"/>
    <property type="match status" value="1"/>
</dbReference>
<dbReference type="Pfam" id="PF00109">
    <property type="entry name" value="ketoacyl-synt"/>
    <property type="match status" value="1"/>
</dbReference>
<dbReference type="Gene3D" id="1.10.1200.10">
    <property type="entry name" value="ACP-like"/>
    <property type="match status" value="1"/>
</dbReference>
<dbReference type="InterPro" id="IPR032821">
    <property type="entry name" value="PKS_assoc"/>
</dbReference>
<dbReference type="NCBIfam" id="NF045894">
    <property type="entry name" value="PKS_plus_SDR"/>
    <property type="match status" value="1"/>
</dbReference>
<dbReference type="CDD" id="cd00833">
    <property type="entry name" value="PKS"/>
    <property type="match status" value="1"/>
</dbReference>
<dbReference type="InterPro" id="IPR016035">
    <property type="entry name" value="Acyl_Trfase/lysoPLipase"/>
</dbReference>
<dbReference type="Pfam" id="PF08659">
    <property type="entry name" value="KR"/>
    <property type="match status" value="1"/>
</dbReference>
<keyword evidence="3" id="KW-0597">Phosphoprotein</keyword>
<evidence type="ECO:0000256" key="2">
    <source>
        <dbReference type="ARBA" id="ARBA00022450"/>
    </source>
</evidence>
<dbReference type="InterPro" id="IPR020806">
    <property type="entry name" value="PKS_PP-bd"/>
</dbReference>
<dbReference type="Pfam" id="PF16197">
    <property type="entry name" value="KAsynt_C_assoc"/>
    <property type="match status" value="1"/>
</dbReference>
<keyword evidence="5" id="KW-0045">Antibiotic biosynthesis</keyword>
<dbReference type="Proteomes" id="UP001500729">
    <property type="component" value="Unassembled WGS sequence"/>
</dbReference>
<evidence type="ECO:0000313" key="10">
    <source>
        <dbReference type="EMBL" id="GAA0536196.1"/>
    </source>
</evidence>
<dbReference type="SUPFAM" id="SSF52151">
    <property type="entry name" value="FabD/lysophospholipase-like"/>
    <property type="match status" value="1"/>
</dbReference>
<dbReference type="SMART" id="SM00823">
    <property type="entry name" value="PKS_PP"/>
    <property type="match status" value="1"/>
</dbReference>
<dbReference type="SMART" id="SM00822">
    <property type="entry name" value="PKS_KR"/>
    <property type="match status" value="1"/>
</dbReference>
<dbReference type="SMART" id="SM00827">
    <property type="entry name" value="PKS_AT"/>
    <property type="match status" value="1"/>
</dbReference>
<comment type="cofactor">
    <cofactor evidence="1">
        <name>pantetheine 4'-phosphate</name>
        <dbReference type="ChEBI" id="CHEBI:47942"/>
    </cofactor>
</comment>
<dbReference type="Gene3D" id="3.40.47.10">
    <property type="match status" value="1"/>
</dbReference>
<keyword evidence="4" id="KW-0808">Transferase</keyword>
<dbReference type="InterPro" id="IPR014043">
    <property type="entry name" value="Acyl_transferase_dom"/>
</dbReference>
<comment type="caution">
    <text evidence="10">The sequence shown here is derived from an EMBL/GenBank/DDBJ whole genome shotgun (WGS) entry which is preliminary data.</text>
</comment>
<dbReference type="SUPFAM" id="SSF53901">
    <property type="entry name" value="Thiolase-like"/>
    <property type="match status" value="1"/>
</dbReference>
<dbReference type="InterPro" id="IPR016039">
    <property type="entry name" value="Thiolase-like"/>
</dbReference>
<keyword evidence="7" id="KW-0012">Acyltransferase</keyword>
<dbReference type="InterPro" id="IPR013968">
    <property type="entry name" value="PKS_KR"/>
</dbReference>
<dbReference type="InterPro" id="IPR009081">
    <property type="entry name" value="PP-bd_ACP"/>
</dbReference>
<dbReference type="InterPro" id="IPR036291">
    <property type="entry name" value="NAD(P)-bd_dom_sf"/>
</dbReference>
<keyword evidence="2" id="KW-0596">Phosphopantetheine</keyword>
<evidence type="ECO:0000259" key="8">
    <source>
        <dbReference type="PROSITE" id="PS50075"/>
    </source>
</evidence>
<dbReference type="InterPro" id="IPR016036">
    <property type="entry name" value="Malonyl_transacylase_ACP-bd"/>
</dbReference>
<dbReference type="InterPro" id="IPR001031">
    <property type="entry name" value="Thioesterase"/>
</dbReference>
<proteinExistence type="predicted"/>
<dbReference type="Gene3D" id="6.10.140.1830">
    <property type="match status" value="1"/>
</dbReference>
<dbReference type="EMBL" id="BAAAGS010000026">
    <property type="protein sequence ID" value="GAA0536196.1"/>
    <property type="molecule type" value="Genomic_DNA"/>
</dbReference>
<dbReference type="Pfam" id="PF08990">
    <property type="entry name" value="Docking"/>
    <property type="match status" value="1"/>
</dbReference>
<feature type="domain" description="Ketosynthase family 3 (KS3)" evidence="9">
    <location>
        <begin position="34"/>
        <end position="460"/>
    </location>
</feature>
<evidence type="ECO:0000259" key="9">
    <source>
        <dbReference type="PROSITE" id="PS52004"/>
    </source>
</evidence>
<dbReference type="InterPro" id="IPR041618">
    <property type="entry name" value="PKS_DE"/>
</dbReference>
<dbReference type="InterPro" id="IPR057326">
    <property type="entry name" value="KR_dom"/>
</dbReference>
<dbReference type="SUPFAM" id="SSF51735">
    <property type="entry name" value="NAD(P)-binding Rossmann-fold domains"/>
    <property type="match status" value="2"/>
</dbReference>
<feature type="domain" description="Carrier" evidence="8">
    <location>
        <begin position="1455"/>
        <end position="1530"/>
    </location>
</feature>
<dbReference type="SMART" id="SM00824">
    <property type="entry name" value="PKS_TE"/>
    <property type="match status" value="1"/>
</dbReference>
<dbReference type="Gene3D" id="3.30.70.3290">
    <property type="match status" value="1"/>
</dbReference>
<dbReference type="InterPro" id="IPR001227">
    <property type="entry name" value="Ac_transferase_dom_sf"/>
</dbReference>
<keyword evidence="11" id="KW-1185">Reference proteome</keyword>
<dbReference type="PANTHER" id="PTHR43775:SF51">
    <property type="entry name" value="INACTIVE PHENOLPHTHIOCEROL SYNTHESIS POLYKETIDE SYNTHASE TYPE I PKS1-RELATED"/>
    <property type="match status" value="1"/>
</dbReference>
<evidence type="ECO:0000256" key="3">
    <source>
        <dbReference type="ARBA" id="ARBA00022553"/>
    </source>
</evidence>
<dbReference type="Pfam" id="PF18369">
    <property type="entry name" value="PKS_DE"/>
    <property type="match status" value="1"/>
</dbReference>
<sequence>MTDDAQRLREYLKKVTVDLHQARQRMREADERDSEPIAVVGMACRYPGGVGSPEDLWRVVAEGRDVISGFPGDRGWDVEGLFDPDPDRAGKSYVREGGFLHDAAGFDAGFFGISPREALAMDPQQRLLLETSWEAFERAGIDVHRLQGSRTGVFVGSGTQDYGMLVSAAGEDLEGYLLTGNALSVLSGRISYTYGLEGPAVTVDTACSSSLVALHLACQSLRRDECSLALAGGVSVLSTPAGFVEFSRQRGLAPDGRCKSFASAADGTAWSEGVGLLVVERLSDARRLGHPVLAVVRGSAVNQDGASNGLTAPNGPSQERVIHQALTSARLSSAEVDAVEAHGTGTPLGDPIEAHALLATYGQNRPAGHPLWLGSVKSNIGHSGAAAGVAGVIKMVMAMQAGVLPRTLHVDEPSSEVDWSSGAVSLLTEHVRWPGADRPRRAGVSAFGVGGTNAHVLVEQAPEPEPPTTDPRQGRAPVLPWVLSAKSPQALSEYAQRLMASAADENADLADIGFSLASRAVLDHRAVLVGASREEFTAQLAELAEGRGPGGAAGSSGRTVFVFPGQGAQWRGMALDLLAESEVFAARLAECEAAMAEFVDWSVLGVLRGDVGAASLDRVDVVQPVSFAVMVSLAALWESYGVRPGAVVGHSQGEIAAACVAGVLSLRDAARVVCIRSRLIAEVLAGRGGMASIALSVDETDEMVRRYDGRVTVAATNGSSSTVVSGDVDVVEELLAECSGREVRSRRVPVDYASHSVHVEALAERLPAALGGIAPRSAEVPFFSTVSSEWLDGEELDAAYWYRNLREPVRFDQAVRTLVGQGYGSFVEVSPHPVLVPGVQETADELGASVIATGTLRRDEGGLARFLRSAGEAFAGGVDLDWSASYAGTGAVRIDLPTYAFQHQRYWPKPRRAEDRDVRDPEEIEFWEAVDRQDLPSLTKVLDVGEEQLAPVTAALASWNRERLEKSAVDSWRYRVVWEPVRDHAAPRLSGFWLVVIPSVESVRAEQCVRAMERHGARVRRVELSAHDLDPESVADGFAEDDLRGVVSLLGLDDRPHPRHPAVCTGLAANLALVRELSTSAVDVPLWLVTSGAVSADESDPVVRPRQAAVWGLGSTVALEEPRRWGGLVDLPAEPDDGALRSLCSVLADSRGEEQFAVRASGLRVRRLVRGRTREQQETAWPVSGTTVVTDGCGPMGSHVARWLAANGVESLLLTVDPGASADDGLVAELGAAGVRVRVAEVDPADREALAAVFASIPEEHPLTAVVHTGGVLDEAPLDALGAERVERVFRAGAEAAWNLHGLTLEADLAAFVLFSSVAGTFGGVGQGAYAAVSATLDALAGFRRGQGLPATAIAWGPWADGADPDTDRARAERLGGRGIRLLPPARALAALRYARSRSQVVIADLDWQRFASAYAASGHHPLISEFRPEVADGPTESTGFSARLIGLDVEEQHRVLVDLVRTQAASVLGHATPSELDPERGFLEQGFDSLTALELRNRLSGATGLRLPASALFDHRTAGDLARYLRSELVGDAAEPRADPISAMYAQARDSGKTAEFVELLSAAAKLRPAFDSAADAGAAPGVAELAQGGEGPELVCLPSVLATSGAHQYARFATALRGRRSVCSLTLPGFAAGEPLPANLDALVDAAAHAVRARIGDAPAALVGYSSGGLLAHPVAAALERDGARPAAIVLIDTFPPGSGLTPAVLDGMFARLAGLDALNDARLTAMGGYLRLLSDWKPAEIGAPVLLGHAAEPPQDAPDRQWHQPHHGAVLPGDHFTVLEDHATSTAEIVHEWLTATTAEETR</sequence>
<dbReference type="InterPro" id="IPR015083">
    <property type="entry name" value="NorB/c/GfsB-D-like_docking"/>
</dbReference>
<dbReference type="InterPro" id="IPR029058">
    <property type="entry name" value="AB_hydrolase_fold"/>
</dbReference>
<dbReference type="Gene3D" id="3.40.366.10">
    <property type="entry name" value="Malonyl-Coenzyme A Acyl Carrier Protein, domain 2"/>
    <property type="match status" value="1"/>
</dbReference>
<evidence type="ECO:0000313" key="11">
    <source>
        <dbReference type="Proteomes" id="UP001500729"/>
    </source>
</evidence>
<dbReference type="SUPFAM" id="SSF53474">
    <property type="entry name" value="alpha/beta-Hydrolases"/>
    <property type="match status" value="1"/>
</dbReference>
<dbReference type="PROSITE" id="PS52004">
    <property type="entry name" value="KS3_2"/>
    <property type="match status" value="1"/>
</dbReference>
<evidence type="ECO:0000256" key="5">
    <source>
        <dbReference type="ARBA" id="ARBA00023194"/>
    </source>
</evidence>
<gene>
    <name evidence="10" type="ORF">GCM10009533_39220</name>
</gene>
<dbReference type="Pfam" id="PF02801">
    <property type="entry name" value="Ketoacyl-synt_C"/>
    <property type="match status" value="1"/>
</dbReference>
<evidence type="ECO:0000256" key="4">
    <source>
        <dbReference type="ARBA" id="ARBA00022679"/>
    </source>
</evidence>
<dbReference type="Gene3D" id="3.40.50.720">
    <property type="entry name" value="NAD(P)-binding Rossmann-like Domain"/>
    <property type="match status" value="1"/>
</dbReference>
<dbReference type="SUPFAM" id="SSF55048">
    <property type="entry name" value="Probable ACP-binding domain of malonyl-CoA ACP transacylase"/>
    <property type="match status" value="1"/>
</dbReference>
<dbReference type="InterPro" id="IPR020841">
    <property type="entry name" value="PKS_Beta-ketoAc_synthase_dom"/>
</dbReference>
<dbReference type="PANTHER" id="PTHR43775">
    <property type="entry name" value="FATTY ACID SYNTHASE"/>
    <property type="match status" value="1"/>
</dbReference>
<evidence type="ECO:0000256" key="6">
    <source>
        <dbReference type="ARBA" id="ARBA00023268"/>
    </source>
</evidence>
<dbReference type="Pfam" id="PF00698">
    <property type="entry name" value="Acyl_transf_1"/>
    <property type="match status" value="1"/>
</dbReference>
<dbReference type="InterPro" id="IPR014031">
    <property type="entry name" value="Ketoacyl_synth_C"/>
</dbReference>
<dbReference type="InterPro" id="IPR014030">
    <property type="entry name" value="Ketoacyl_synth_N"/>
</dbReference>
<dbReference type="PROSITE" id="PS00606">
    <property type="entry name" value="KS3_1"/>
    <property type="match status" value="1"/>
</dbReference>
<organism evidence="10 11">
    <name type="scientific">Saccharopolyspora erythraea</name>
    <name type="common">Streptomyces erythraeus</name>
    <dbReference type="NCBI Taxonomy" id="1836"/>
    <lineage>
        <taxon>Bacteria</taxon>
        <taxon>Bacillati</taxon>
        <taxon>Actinomycetota</taxon>
        <taxon>Actinomycetes</taxon>
        <taxon>Pseudonocardiales</taxon>
        <taxon>Pseudonocardiaceae</taxon>
        <taxon>Saccharopolyspora</taxon>
    </lineage>
</organism>
<dbReference type="InterPro" id="IPR036736">
    <property type="entry name" value="ACP-like_sf"/>
</dbReference>
<dbReference type="InterPro" id="IPR050091">
    <property type="entry name" value="PKS_NRPS_Biosynth_Enz"/>
</dbReference>
<dbReference type="InterPro" id="IPR020802">
    <property type="entry name" value="TesA-like"/>
</dbReference>
<dbReference type="InterPro" id="IPR018201">
    <property type="entry name" value="Ketoacyl_synth_AS"/>
</dbReference>
<dbReference type="SMART" id="SM00825">
    <property type="entry name" value="PKS_KS"/>
    <property type="match status" value="1"/>
</dbReference>
<dbReference type="SMART" id="SM01294">
    <property type="entry name" value="PKS_PP_betabranch"/>
    <property type="match status" value="1"/>
</dbReference>
<protein>
    <submittedName>
        <fullName evidence="10">Uncharacterized protein</fullName>
    </submittedName>
</protein>
<dbReference type="CDD" id="cd08952">
    <property type="entry name" value="KR_1_SDR_x"/>
    <property type="match status" value="1"/>
</dbReference>
<accession>A0ABP3N596</accession>
<evidence type="ECO:0000256" key="7">
    <source>
        <dbReference type="ARBA" id="ARBA00023315"/>
    </source>
</evidence>